<dbReference type="EMBL" id="JH711581">
    <property type="protein sequence ID" value="EIW79057.1"/>
    <property type="molecule type" value="Genomic_DNA"/>
</dbReference>
<keyword evidence="2" id="KW-0472">Membrane</keyword>
<reference evidence="4" key="1">
    <citation type="journal article" date="2012" name="Science">
        <title>The Paleozoic origin of enzymatic lignin decomposition reconstructed from 31 fungal genomes.</title>
        <authorList>
            <person name="Floudas D."/>
            <person name="Binder M."/>
            <person name="Riley R."/>
            <person name="Barry K."/>
            <person name="Blanchette R.A."/>
            <person name="Henrissat B."/>
            <person name="Martinez A.T."/>
            <person name="Otillar R."/>
            <person name="Spatafora J.W."/>
            <person name="Yadav J.S."/>
            <person name="Aerts A."/>
            <person name="Benoit I."/>
            <person name="Boyd A."/>
            <person name="Carlson A."/>
            <person name="Copeland A."/>
            <person name="Coutinho P.M."/>
            <person name="de Vries R.P."/>
            <person name="Ferreira P."/>
            <person name="Findley K."/>
            <person name="Foster B."/>
            <person name="Gaskell J."/>
            <person name="Glotzer D."/>
            <person name="Gorecki P."/>
            <person name="Heitman J."/>
            <person name="Hesse C."/>
            <person name="Hori C."/>
            <person name="Igarashi K."/>
            <person name="Jurgens J.A."/>
            <person name="Kallen N."/>
            <person name="Kersten P."/>
            <person name="Kohler A."/>
            <person name="Kuees U."/>
            <person name="Kumar T.K.A."/>
            <person name="Kuo A."/>
            <person name="LaButti K."/>
            <person name="Larrondo L.F."/>
            <person name="Lindquist E."/>
            <person name="Ling A."/>
            <person name="Lombard V."/>
            <person name="Lucas S."/>
            <person name="Lundell T."/>
            <person name="Martin R."/>
            <person name="McLaughlin D.J."/>
            <person name="Morgenstern I."/>
            <person name="Morin E."/>
            <person name="Murat C."/>
            <person name="Nagy L.G."/>
            <person name="Nolan M."/>
            <person name="Ohm R.A."/>
            <person name="Patyshakuliyeva A."/>
            <person name="Rokas A."/>
            <person name="Ruiz-Duenas F.J."/>
            <person name="Sabat G."/>
            <person name="Salamov A."/>
            <person name="Samejima M."/>
            <person name="Schmutz J."/>
            <person name="Slot J.C."/>
            <person name="St John F."/>
            <person name="Stenlid J."/>
            <person name="Sun H."/>
            <person name="Sun S."/>
            <person name="Syed K."/>
            <person name="Tsang A."/>
            <person name="Wiebenga A."/>
            <person name="Young D."/>
            <person name="Pisabarro A."/>
            <person name="Eastwood D.C."/>
            <person name="Martin F."/>
            <person name="Cullen D."/>
            <person name="Grigoriev I.V."/>
            <person name="Hibbett D.S."/>
        </authorList>
    </citation>
    <scope>NUCLEOTIDE SEQUENCE [LARGE SCALE GENOMIC DNA]</scope>
    <source>
        <strain evidence="4">RWD-64-598 SS2</strain>
    </source>
</reference>
<sequence>MAAPNGSSGVPPETPQELLADSIKLIGSTTVCGTFYGLMTVLACACVQTFLSRTSRARRTRGRLVFLVGYVGLLWLGGTLYVVGLARSIQDAYVDLRLKIPSPAAWNDFQLPEAILADAAYSVSTCLADGLMVWRFRTMWYDSRLYWLLMPFPILLYLAVAVLSFVSVVTCSLPGHNFYSKLAYKTTIPGFVTSVVLNFYTTSLMAGRLYTFRRRFIRDIGGATLHTKQYTNIAGMLVESCALFTMTSLIFIGFYLSGHPAEFVMIAILSQMQIIAPLLVMLRISRGIAWEATTASTLHARSRHDVVELGDRRRRRETGDEEDENPSALSSLKFARHDDVDGEGGPIKAQELHPGEADV</sequence>
<dbReference type="RefSeq" id="XP_007770787.1">
    <property type="nucleotide sequence ID" value="XM_007772597.1"/>
</dbReference>
<keyword evidence="2" id="KW-1133">Transmembrane helix</keyword>
<dbReference type="GeneID" id="19205670"/>
<dbReference type="OMA" id="ITILCTM"/>
<dbReference type="Proteomes" id="UP000053558">
    <property type="component" value="Unassembled WGS sequence"/>
</dbReference>
<feature type="compositionally biased region" description="Basic and acidic residues" evidence="1">
    <location>
        <begin position="350"/>
        <end position="359"/>
    </location>
</feature>
<dbReference type="AlphaFoldDB" id="A0A5M3MJ90"/>
<feature type="transmembrane region" description="Helical" evidence="2">
    <location>
        <begin position="64"/>
        <end position="86"/>
    </location>
</feature>
<feature type="transmembrane region" description="Helical" evidence="2">
    <location>
        <begin position="233"/>
        <end position="257"/>
    </location>
</feature>
<evidence type="ECO:0000313" key="3">
    <source>
        <dbReference type="EMBL" id="EIW79057.1"/>
    </source>
</evidence>
<evidence type="ECO:0000256" key="2">
    <source>
        <dbReference type="SAM" id="Phobius"/>
    </source>
</evidence>
<comment type="caution">
    <text evidence="3">The sequence shown here is derived from an EMBL/GenBank/DDBJ whole genome shotgun (WGS) entry which is preliminary data.</text>
</comment>
<organism evidence="3 4">
    <name type="scientific">Coniophora puteana (strain RWD-64-598)</name>
    <name type="common">Brown rot fungus</name>
    <dbReference type="NCBI Taxonomy" id="741705"/>
    <lineage>
        <taxon>Eukaryota</taxon>
        <taxon>Fungi</taxon>
        <taxon>Dikarya</taxon>
        <taxon>Basidiomycota</taxon>
        <taxon>Agaricomycotina</taxon>
        <taxon>Agaricomycetes</taxon>
        <taxon>Agaricomycetidae</taxon>
        <taxon>Boletales</taxon>
        <taxon>Coniophorineae</taxon>
        <taxon>Coniophoraceae</taxon>
        <taxon>Coniophora</taxon>
    </lineage>
</organism>
<feature type="transmembrane region" description="Helical" evidence="2">
    <location>
        <begin position="188"/>
        <end position="212"/>
    </location>
</feature>
<feature type="transmembrane region" description="Helical" evidence="2">
    <location>
        <begin position="25"/>
        <end position="52"/>
    </location>
</feature>
<keyword evidence="4" id="KW-1185">Reference proteome</keyword>
<protein>
    <recommendedName>
        <fullName evidence="5">Family A G protein-coupled receptor-like protein</fullName>
    </recommendedName>
</protein>
<feature type="transmembrane region" description="Helical" evidence="2">
    <location>
        <begin position="146"/>
        <end position="168"/>
    </location>
</feature>
<name>A0A5M3MJ90_CONPW</name>
<dbReference type="OrthoDB" id="2641762at2759"/>
<feature type="region of interest" description="Disordered" evidence="1">
    <location>
        <begin position="309"/>
        <end position="359"/>
    </location>
</feature>
<proteinExistence type="predicted"/>
<evidence type="ECO:0008006" key="5">
    <source>
        <dbReference type="Google" id="ProtNLM"/>
    </source>
</evidence>
<keyword evidence="2" id="KW-0812">Transmembrane</keyword>
<gene>
    <name evidence="3" type="ORF">CONPUDRAFT_166889</name>
</gene>
<evidence type="ECO:0000313" key="4">
    <source>
        <dbReference type="Proteomes" id="UP000053558"/>
    </source>
</evidence>
<feature type="transmembrane region" description="Helical" evidence="2">
    <location>
        <begin position="263"/>
        <end position="282"/>
    </location>
</feature>
<feature type="transmembrane region" description="Helical" evidence="2">
    <location>
        <begin position="114"/>
        <end position="134"/>
    </location>
</feature>
<evidence type="ECO:0000256" key="1">
    <source>
        <dbReference type="SAM" id="MobiDB-lite"/>
    </source>
</evidence>
<dbReference type="KEGG" id="cput:CONPUDRAFT_166889"/>
<accession>A0A5M3MJ90</accession>